<accession>A0A9R1VDK7</accession>
<sequence length="196" mass="22942">MKLDLKGSLQHLCSLPGFSWSWTHSPNSLEPLAELFSLTVLVETLHFSDNLYLIQFHVTLNGKFMVDLMCHYLDSKLHPYIGPTLCWIKMVPLKVLCFIWPDQLGAIHVAANIHHRDILVQLSLCPIWNFDDETIDHLLINCTFIKISSLKFRLWCNSFVTQQNGDNYPRKRLDFTTLIYCFLWSIWTAQNRKVFN</sequence>
<protein>
    <recommendedName>
        <fullName evidence="1">Reverse transcriptase zinc-binding domain-containing protein</fullName>
    </recommendedName>
</protein>
<comment type="caution">
    <text evidence="2">The sequence shown here is derived from an EMBL/GenBank/DDBJ whole genome shotgun (WGS) entry which is preliminary data.</text>
</comment>
<dbReference type="AlphaFoldDB" id="A0A9R1VDK7"/>
<dbReference type="EMBL" id="NBSK02000005">
    <property type="protein sequence ID" value="KAJ0205132.1"/>
    <property type="molecule type" value="Genomic_DNA"/>
</dbReference>
<evidence type="ECO:0000313" key="3">
    <source>
        <dbReference type="Proteomes" id="UP000235145"/>
    </source>
</evidence>
<gene>
    <name evidence="2" type="ORF">LSAT_V11C500275440</name>
</gene>
<name>A0A9R1VDK7_LACSA</name>
<feature type="domain" description="Reverse transcriptase zinc-binding" evidence="1">
    <location>
        <begin position="84"/>
        <end position="145"/>
    </location>
</feature>
<evidence type="ECO:0000259" key="1">
    <source>
        <dbReference type="Pfam" id="PF13966"/>
    </source>
</evidence>
<reference evidence="2 3" key="1">
    <citation type="journal article" date="2017" name="Nat. Commun.">
        <title>Genome assembly with in vitro proximity ligation data and whole-genome triplication in lettuce.</title>
        <authorList>
            <person name="Reyes-Chin-Wo S."/>
            <person name="Wang Z."/>
            <person name="Yang X."/>
            <person name="Kozik A."/>
            <person name="Arikit S."/>
            <person name="Song C."/>
            <person name="Xia L."/>
            <person name="Froenicke L."/>
            <person name="Lavelle D.O."/>
            <person name="Truco M.J."/>
            <person name="Xia R."/>
            <person name="Zhu S."/>
            <person name="Xu C."/>
            <person name="Xu H."/>
            <person name="Xu X."/>
            <person name="Cox K."/>
            <person name="Korf I."/>
            <person name="Meyers B.C."/>
            <person name="Michelmore R.W."/>
        </authorList>
    </citation>
    <scope>NUCLEOTIDE SEQUENCE [LARGE SCALE GENOMIC DNA]</scope>
    <source>
        <strain evidence="3">cv. Salinas</strain>
        <tissue evidence="2">Seedlings</tissue>
    </source>
</reference>
<organism evidence="2 3">
    <name type="scientific">Lactuca sativa</name>
    <name type="common">Garden lettuce</name>
    <dbReference type="NCBI Taxonomy" id="4236"/>
    <lineage>
        <taxon>Eukaryota</taxon>
        <taxon>Viridiplantae</taxon>
        <taxon>Streptophyta</taxon>
        <taxon>Embryophyta</taxon>
        <taxon>Tracheophyta</taxon>
        <taxon>Spermatophyta</taxon>
        <taxon>Magnoliopsida</taxon>
        <taxon>eudicotyledons</taxon>
        <taxon>Gunneridae</taxon>
        <taxon>Pentapetalae</taxon>
        <taxon>asterids</taxon>
        <taxon>campanulids</taxon>
        <taxon>Asterales</taxon>
        <taxon>Asteraceae</taxon>
        <taxon>Cichorioideae</taxon>
        <taxon>Cichorieae</taxon>
        <taxon>Lactucinae</taxon>
        <taxon>Lactuca</taxon>
    </lineage>
</organism>
<dbReference type="Pfam" id="PF13966">
    <property type="entry name" value="zf-RVT"/>
    <property type="match status" value="1"/>
</dbReference>
<dbReference type="InterPro" id="IPR026960">
    <property type="entry name" value="RVT-Znf"/>
</dbReference>
<proteinExistence type="predicted"/>
<keyword evidence="3" id="KW-1185">Reference proteome</keyword>
<dbReference type="Proteomes" id="UP000235145">
    <property type="component" value="Unassembled WGS sequence"/>
</dbReference>
<evidence type="ECO:0000313" key="2">
    <source>
        <dbReference type="EMBL" id="KAJ0205132.1"/>
    </source>
</evidence>